<reference evidence="2 3" key="1">
    <citation type="submission" date="2024-03" db="EMBL/GenBank/DDBJ databases">
        <title>Mouse gut bacterial collection (mGBC) of GemPharmatech.</title>
        <authorList>
            <person name="He Y."/>
            <person name="Dong L."/>
            <person name="Wu D."/>
            <person name="Gao X."/>
            <person name="Lin Z."/>
        </authorList>
    </citation>
    <scope>NUCLEOTIDE SEQUENCE [LARGE SCALE GENOMIC DNA]</scope>
    <source>
        <strain evidence="2 3">54-13</strain>
    </source>
</reference>
<name>A0ABV4CZ06_9BACT</name>
<dbReference type="PANTHER" id="PTHR22916:SF3">
    <property type="entry name" value="UDP-GLCNAC:BETAGAL BETA-1,3-N-ACETYLGLUCOSAMINYLTRANSFERASE-LIKE PROTEIN 1"/>
    <property type="match status" value="1"/>
</dbReference>
<comment type="caution">
    <text evidence="2">The sequence shown here is derived from an EMBL/GenBank/DDBJ whole genome shotgun (WGS) entry which is preliminary data.</text>
</comment>
<dbReference type="EMBL" id="JBCLPP010000066">
    <property type="protein sequence ID" value="MEY8246643.1"/>
    <property type="molecule type" value="Genomic_DNA"/>
</dbReference>
<dbReference type="CDD" id="cd04196">
    <property type="entry name" value="GT_2_like_d"/>
    <property type="match status" value="1"/>
</dbReference>
<accession>A0ABV4CZ06</accession>
<protein>
    <submittedName>
        <fullName evidence="2">Glycosyltransferase family 2 protein</fullName>
    </submittedName>
</protein>
<gene>
    <name evidence="2" type="ORF">AAK873_13630</name>
</gene>
<keyword evidence="3" id="KW-1185">Reference proteome</keyword>
<sequence length="242" mass="27497">MISVCIITYNGEKFIKAQIQSIISQLGDNDEVVISDDGSSDSTLDIISAFNDCRIKVYHNPAKSGGFRDTMEICFRVGRNAENALKHANGDYIFLADQDDIWLPNKVTECVKALEKYDLVITNHIPVDETLQKMDMSINLEPIKTPTLINTLIRTPFLGCCMAFSKNLLQYILPFPKQPLMHDIWIGLMALKHGKIGLIQEPYLLYRRHSDNASINIGQKSTNSLGYKLMYRKYLLEAYINN</sequence>
<evidence type="ECO:0000313" key="3">
    <source>
        <dbReference type="Proteomes" id="UP001565200"/>
    </source>
</evidence>
<dbReference type="SUPFAM" id="SSF53448">
    <property type="entry name" value="Nucleotide-diphospho-sugar transferases"/>
    <property type="match status" value="1"/>
</dbReference>
<dbReference type="Gene3D" id="3.90.550.10">
    <property type="entry name" value="Spore Coat Polysaccharide Biosynthesis Protein SpsA, Chain A"/>
    <property type="match status" value="1"/>
</dbReference>
<dbReference type="InterPro" id="IPR029044">
    <property type="entry name" value="Nucleotide-diphossugar_trans"/>
</dbReference>
<dbReference type="InterPro" id="IPR001173">
    <property type="entry name" value="Glyco_trans_2-like"/>
</dbReference>
<evidence type="ECO:0000313" key="2">
    <source>
        <dbReference type="EMBL" id="MEY8246643.1"/>
    </source>
</evidence>
<proteinExistence type="predicted"/>
<organism evidence="2 3">
    <name type="scientific">Heminiphilus faecis</name>
    <dbReference type="NCBI Taxonomy" id="2601703"/>
    <lineage>
        <taxon>Bacteria</taxon>
        <taxon>Pseudomonadati</taxon>
        <taxon>Bacteroidota</taxon>
        <taxon>Bacteroidia</taxon>
        <taxon>Bacteroidales</taxon>
        <taxon>Muribaculaceae</taxon>
        <taxon>Heminiphilus</taxon>
    </lineage>
</organism>
<dbReference type="RefSeq" id="WP_121698202.1">
    <property type="nucleotide sequence ID" value="NZ_JBCLPP010000066.1"/>
</dbReference>
<dbReference type="Proteomes" id="UP001565200">
    <property type="component" value="Unassembled WGS sequence"/>
</dbReference>
<evidence type="ECO:0000259" key="1">
    <source>
        <dbReference type="Pfam" id="PF00535"/>
    </source>
</evidence>
<dbReference type="PANTHER" id="PTHR22916">
    <property type="entry name" value="GLYCOSYLTRANSFERASE"/>
    <property type="match status" value="1"/>
</dbReference>
<dbReference type="Pfam" id="PF00535">
    <property type="entry name" value="Glycos_transf_2"/>
    <property type="match status" value="1"/>
</dbReference>
<feature type="domain" description="Glycosyltransferase 2-like" evidence="1">
    <location>
        <begin position="3"/>
        <end position="163"/>
    </location>
</feature>